<evidence type="ECO:0000313" key="3">
    <source>
        <dbReference type="Proteomes" id="UP001622612"/>
    </source>
</evidence>
<protein>
    <recommendedName>
        <fullName evidence="4">Cardiolipin synthase N-terminal domain-containing protein</fullName>
    </recommendedName>
</protein>
<evidence type="ECO:0000313" key="2">
    <source>
        <dbReference type="EMBL" id="WYM97120.1"/>
    </source>
</evidence>
<name>A0ABZ2TL87_9BACT</name>
<keyword evidence="3" id="KW-1185">Reference proteome</keyword>
<evidence type="ECO:0000256" key="1">
    <source>
        <dbReference type="SAM" id="Phobius"/>
    </source>
</evidence>
<feature type="transmembrane region" description="Helical" evidence="1">
    <location>
        <begin position="38"/>
        <end position="60"/>
    </location>
</feature>
<accession>A0ABZ2TL87</accession>
<dbReference type="Proteomes" id="UP001622612">
    <property type="component" value="Chromosome"/>
</dbReference>
<feature type="transmembrane region" description="Helical" evidence="1">
    <location>
        <begin position="6"/>
        <end position="26"/>
    </location>
</feature>
<keyword evidence="1" id="KW-0812">Transmembrane</keyword>
<evidence type="ECO:0008006" key="4">
    <source>
        <dbReference type="Google" id="ProtNLM"/>
    </source>
</evidence>
<organism evidence="2 3">
    <name type="scientific">Metamycoplasma faucium</name>
    <dbReference type="NCBI Taxonomy" id="56142"/>
    <lineage>
        <taxon>Bacteria</taxon>
        <taxon>Bacillati</taxon>
        <taxon>Mycoplasmatota</taxon>
        <taxon>Mycoplasmoidales</taxon>
        <taxon>Metamycoplasmataceae</taxon>
        <taxon>Metamycoplasma</taxon>
    </lineage>
</organism>
<reference evidence="2" key="1">
    <citation type="submission" date="2021-11" db="EMBL/GenBank/DDBJ databases">
        <title>The first genome sequence of unculturable Mycoplasma faucium obtained by de novo assembly of metagenomic reads.</title>
        <authorList>
            <person name="Sabat A.J."/>
            <person name="Bathoorn E."/>
            <person name="Akkerboom V."/>
            <person name="Friedrich A.W."/>
        </authorList>
    </citation>
    <scope>NUCLEOTIDE SEQUENCE [LARGE SCALE GENOMIC DNA]</scope>
    <source>
        <strain evidence="2">UMCG-MFM1</strain>
    </source>
</reference>
<sequence>MPKVKIYALLMLIPIVSIVFWILTLIEAFKYKETKTGGILLIFLLIPIVALIGWILILVANVPSETKPVHTNAQA</sequence>
<keyword evidence="1" id="KW-1133">Transmembrane helix</keyword>
<gene>
    <name evidence="2" type="ORF">LQ356_02870</name>
</gene>
<dbReference type="EMBL" id="CP088155">
    <property type="protein sequence ID" value="WYM97120.1"/>
    <property type="molecule type" value="Genomic_DNA"/>
</dbReference>
<keyword evidence="1" id="KW-0472">Membrane</keyword>
<proteinExistence type="predicted"/>
<dbReference type="RefSeq" id="WP_405311386.1">
    <property type="nucleotide sequence ID" value="NZ_CP088155.1"/>
</dbReference>